<keyword evidence="2" id="KW-0689">Ribosomal protein</keyword>
<proteinExistence type="predicted"/>
<evidence type="ECO:0000313" key="3">
    <source>
        <dbReference type="Proteomes" id="UP000183945"/>
    </source>
</evidence>
<dbReference type="Pfam" id="PF13508">
    <property type="entry name" value="Acetyltransf_7"/>
    <property type="match status" value="1"/>
</dbReference>
<accession>A0A1M5IQ90</accession>
<protein>
    <submittedName>
        <fullName evidence="2">Ribosomal protein S18 acetylase RimI</fullName>
    </submittedName>
</protein>
<dbReference type="STRING" id="1073325.SAMN05444483_10887"/>
<dbReference type="GO" id="GO:0016747">
    <property type="term" value="F:acyltransferase activity, transferring groups other than amino-acyl groups"/>
    <property type="evidence" value="ECO:0007669"/>
    <property type="project" value="InterPro"/>
</dbReference>
<dbReference type="Proteomes" id="UP000183945">
    <property type="component" value="Unassembled WGS sequence"/>
</dbReference>
<name>A0A1M5IQ90_SALEC</name>
<dbReference type="SUPFAM" id="SSF55729">
    <property type="entry name" value="Acyl-CoA N-acyltransferases (Nat)"/>
    <property type="match status" value="1"/>
</dbReference>
<dbReference type="InterPro" id="IPR000182">
    <property type="entry name" value="GNAT_dom"/>
</dbReference>
<keyword evidence="2" id="KW-0687">Ribonucleoprotein</keyword>
<dbReference type="RefSeq" id="WP_072880220.1">
    <property type="nucleotide sequence ID" value="NZ_FQVT01000008.1"/>
</dbReference>
<keyword evidence="3" id="KW-1185">Reference proteome</keyword>
<dbReference type="Gene3D" id="3.40.630.30">
    <property type="match status" value="1"/>
</dbReference>
<sequence>MHRVQIGDKKSPFLSEALKIYEASFPVEERRNNESQIALLENELLNFDVIIEEGQCIGILFWWAIDNYRYIEYFAIHSKCRNTGIGKRIISEFIAESRIPVVLEVEKPKDDLARRRIGFYERLGFELAKEEYAHPPLTPGKPFLELCLMTYPHVFTKEEVARFIALTHPVVHRDYFEKC</sequence>
<dbReference type="OrthoDB" id="9127144at2"/>
<evidence type="ECO:0000313" key="2">
    <source>
        <dbReference type="EMBL" id="SHG30482.1"/>
    </source>
</evidence>
<evidence type="ECO:0000259" key="1">
    <source>
        <dbReference type="PROSITE" id="PS51186"/>
    </source>
</evidence>
<dbReference type="GO" id="GO:0005840">
    <property type="term" value="C:ribosome"/>
    <property type="evidence" value="ECO:0007669"/>
    <property type="project" value="UniProtKB-KW"/>
</dbReference>
<dbReference type="EMBL" id="FQVT01000008">
    <property type="protein sequence ID" value="SHG30482.1"/>
    <property type="molecule type" value="Genomic_DNA"/>
</dbReference>
<reference evidence="3" key="1">
    <citation type="submission" date="2016-11" db="EMBL/GenBank/DDBJ databases">
        <authorList>
            <person name="Varghese N."/>
            <person name="Submissions S."/>
        </authorList>
    </citation>
    <scope>NUCLEOTIDE SEQUENCE [LARGE SCALE GENOMIC DNA]</scope>
    <source>
        <strain evidence="3">DSM 24579</strain>
    </source>
</reference>
<feature type="domain" description="N-acetyltransferase" evidence="1">
    <location>
        <begin position="4"/>
        <end position="150"/>
    </location>
</feature>
<dbReference type="PROSITE" id="PS51186">
    <property type="entry name" value="GNAT"/>
    <property type="match status" value="1"/>
</dbReference>
<organism evidence="2 3">
    <name type="scientific">Salegentibacter echinorum</name>
    <dbReference type="NCBI Taxonomy" id="1073325"/>
    <lineage>
        <taxon>Bacteria</taxon>
        <taxon>Pseudomonadati</taxon>
        <taxon>Bacteroidota</taxon>
        <taxon>Flavobacteriia</taxon>
        <taxon>Flavobacteriales</taxon>
        <taxon>Flavobacteriaceae</taxon>
        <taxon>Salegentibacter</taxon>
    </lineage>
</organism>
<dbReference type="InterPro" id="IPR016181">
    <property type="entry name" value="Acyl_CoA_acyltransferase"/>
</dbReference>
<dbReference type="AlphaFoldDB" id="A0A1M5IQ90"/>
<gene>
    <name evidence="2" type="ORF">SAMN05444483_10887</name>
</gene>
<dbReference type="CDD" id="cd04301">
    <property type="entry name" value="NAT_SF"/>
    <property type="match status" value="1"/>
</dbReference>